<reference evidence="1 2" key="1">
    <citation type="submission" date="2017-06" db="EMBL/GenBank/DDBJ databases">
        <authorList>
            <person name="Kim H.J."/>
            <person name="Triplett B.A."/>
        </authorList>
    </citation>
    <scope>NUCLEOTIDE SEQUENCE [LARGE SCALE GENOMIC DNA]</scope>
    <source>
        <strain evidence="1 2">DSM 43151</strain>
    </source>
</reference>
<dbReference type="OrthoDB" id="5195143at2"/>
<dbReference type="Gene3D" id="1.10.10.1150">
    <property type="entry name" value="Coenzyme PQQ synthesis protein D (PqqD)"/>
    <property type="match status" value="1"/>
</dbReference>
<dbReference type="NCBIfam" id="NF033530">
    <property type="entry name" value="lasso_PqqD_Strm"/>
    <property type="match status" value="1"/>
</dbReference>
<dbReference type="AlphaFoldDB" id="A0A239BN34"/>
<keyword evidence="2" id="KW-1185">Reference proteome</keyword>
<sequence>MSLRLHPDLASADTEYGTVLLDQRAGRYWQLNPSAALIMQVLADGGDRDRAADALLEQFDVEPDAALRDVDSLVDALTEAGLVVES</sequence>
<dbReference type="RefSeq" id="WP_089295576.1">
    <property type="nucleotide sequence ID" value="NZ_BOMU01000062.1"/>
</dbReference>
<accession>A0A239BN34</accession>
<gene>
    <name evidence="1" type="ORF">SAMN06264365_1104</name>
</gene>
<evidence type="ECO:0000313" key="2">
    <source>
        <dbReference type="Proteomes" id="UP000198415"/>
    </source>
</evidence>
<dbReference type="InterPro" id="IPR008792">
    <property type="entry name" value="PQQD"/>
</dbReference>
<evidence type="ECO:0000313" key="1">
    <source>
        <dbReference type="EMBL" id="SNS09022.1"/>
    </source>
</evidence>
<organism evidence="1 2">
    <name type="scientific">Actinoplanes regularis</name>
    <dbReference type="NCBI Taxonomy" id="52697"/>
    <lineage>
        <taxon>Bacteria</taxon>
        <taxon>Bacillati</taxon>
        <taxon>Actinomycetota</taxon>
        <taxon>Actinomycetes</taxon>
        <taxon>Micromonosporales</taxon>
        <taxon>Micromonosporaceae</taxon>
        <taxon>Actinoplanes</taxon>
    </lineage>
</organism>
<dbReference type="InterPro" id="IPR041881">
    <property type="entry name" value="PqqD_sf"/>
</dbReference>
<dbReference type="EMBL" id="FZNR01000010">
    <property type="protein sequence ID" value="SNS09022.1"/>
    <property type="molecule type" value="Genomic_DNA"/>
</dbReference>
<dbReference type="Pfam" id="PF05402">
    <property type="entry name" value="PqqD"/>
    <property type="match status" value="1"/>
</dbReference>
<protein>
    <submittedName>
        <fullName evidence="1">Coenzyme PQQ synthesis protein D (PqqD)</fullName>
    </submittedName>
</protein>
<dbReference type="Proteomes" id="UP000198415">
    <property type="component" value="Unassembled WGS sequence"/>
</dbReference>
<name>A0A239BN34_9ACTN</name>
<proteinExistence type="predicted"/>